<accession>A0A8J3E4D3</accession>
<dbReference type="NCBIfam" id="TIGR01844">
    <property type="entry name" value="type_I_sec_TolC"/>
    <property type="match status" value="1"/>
</dbReference>
<gene>
    <name evidence="8" type="ORF">GCM10011611_19060</name>
</gene>
<protein>
    <submittedName>
        <fullName evidence="8">Type I secretion protein TolC</fullName>
    </submittedName>
</protein>
<evidence type="ECO:0000313" key="9">
    <source>
        <dbReference type="Proteomes" id="UP000646365"/>
    </source>
</evidence>
<evidence type="ECO:0000256" key="5">
    <source>
        <dbReference type="ARBA" id="ARBA00022692"/>
    </source>
</evidence>
<dbReference type="GO" id="GO:0015562">
    <property type="term" value="F:efflux transmembrane transporter activity"/>
    <property type="evidence" value="ECO:0007669"/>
    <property type="project" value="InterPro"/>
</dbReference>
<name>A0A8J3E4D3_9PROT</name>
<evidence type="ECO:0000256" key="3">
    <source>
        <dbReference type="ARBA" id="ARBA00022448"/>
    </source>
</evidence>
<keyword evidence="9" id="KW-1185">Reference proteome</keyword>
<reference evidence="8" key="1">
    <citation type="journal article" date="2014" name="Int. J. Syst. Evol. Microbiol.">
        <title>Complete genome sequence of Corynebacterium casei LMG S-19264T (=DSM 44701T), isolated from a smear-ripened cheese.</title>
        <authorList>
            <consortium name="US DOE Joint Genome Institute (JGI-PGF)"/>
            <person name="Walter F."/>
            <person name="Albersmeier A."/>
            <person name="Kalinowski J."/>
            <person name="Ruckert C."/>
        </authorList>
    </citation>
    <scope>NUCLEOTIDE SEQUENCE</scope>
    <source>
        <strain evidence="8">CGMCC 1.15725</strain>
    </source>
</reference>
<dbReference type="RefSeq" id="WP_189044961.1">
    <property type="nucleotide sequence ID" value="NZ_BMJQ01000004.1"/>
</dbReference>
<dbReference type="Gene3D" id="1.20.1600.10">
    <property type="entry name" value="Outer membrane efflux proteins (OEP)"/>
    <property type="match status" value="1"/>
</dbReference>
<dbReference type="PANTHER" id="PTHR30026">
    <property type="entry name" value="OUTER MEMBRANE PROTEIN TOLC"/>
    <property type="match status" value="1"/>
</dbReference>
<comment type="similarity">
    <text evidence="2">Belongs to the outer membrane factor (OMF) (TC 1.B.17) family.</text>
</comment>
<dbReference type="Proteomes" id="UP000646365">
    <property type="component" value="Unassembled WGS sequence"/>
</dbReference>
<dbReference type="Pfam" id="PF02321">
    <property type="entry name" value="OEP"/>
    <property type="match status" value="2"/>
</dbReference>
<keyword evidence="7" id="KW-0998">Cell outer membrane</keyword>
<keyword evidence="6" id="KW-0472">Membrane</keyword>
<dbReference type="EMBL" id="BMJQ01000004">
    <property type="protein sequence ID" value="GGF13538.1"/>
    <property type="molecule type" value="Genomic_DNA"/>
</dbReference>
<comment type="caution">
    <text evidence="8">The sequence shown here is derived from an EMBL/GenBank/DDBJ whole genome shotgun (WGS) entry which is preliminary data.</text>
</comment>
<dbReference type="InterPro" id="IPR003423">
    <property type="entry name" value="OMP_efflux"/>
</dbReference>
<evidence type="ECO:0000256" key="1">
    <source>
        <dbReference type="ARBA" id="ARBA00004442"/>
    </source>
</evidence>
<evidence type="ECO:0000256" key="6">
    <source>
        <dbReference type="ARBA" id="ARBA00023136"/>
    </source>
</evidence>
<keyword evidence="4" id="KW-1134">Transmembrane beta strand</keyword>
<evidence type="ECO:0000256" key="7">
    <source>
        <dbReference type="ARBA" id="ARBA00023237"/>
    </source>
</evidence>
<keyword evidence="3" id="KW-0813">Transport</keyword>
<dbReference type="InterPro" id="IPR051906">
    <property type="entry name" value="TolC-like"/>
</dbReference>
<proteinExistence type="inferred from homology"/>
<evidence type="ECO:0000256" key="2">
    <source>
        <dbReference type="ARBA" id="ARBA00007613"/>
    </source>
</evidence>
<keyword evidence="5" id="KW-0812">Transmembrane</keyword>
<evidence type="ECO:0000313" key="8">
    <source>
        <dbReference type="EMBL" id="GGF13538.1"/>
    </source>
</evidence>
<dbReference type="PANTHER" id="PTHR30026:SF22">
    <property type="entry name" value="OUTER MEMBRANE EFFLUX PROTEIN"/>
    <property type="match status" value="1"/>
</dbReference>
<organism evidence="8 9">
    <name type="scientific">Aliidongia dinghuensis</name>
    <dbReference type="NCBI Taxonomy" id="1867774"/>
    <lineage>
        <taxon>Bacteria</taxon>
        <taxon>Pseudomonadati</taxon>
        <taxon>Pseudomonadota</taxon>
        <taxon>Alphaproteobacteria</taxon>
        <taxon>Rhodospirillales</taxon>
        <taxon>Dongiaceae</taxon>
        <taxon>Aliidongia</taxon>
    </lineage>
</organism>
<dbReference type="GO" id="GO:0009279">
    <property type="term" value="C:cell outer membrane"/>
    <property type="evidence" value="ECO:0007669"/>
    <property type="project" value="UniProtKB-SubCell"/>
</dbReference>
<dbReference type="InterPro" id="IPR010130">
    <property type="entry name" value="T1SS_OMP_TolC"/>
</dbReference>
<dbReference type="GO" id="GO:1990281">
    <property type="term" value="C:efflux pump complex"/>
    <property type="evidence" value="ECO:0007669"/>
    <property type="project" value="TreeGrafter"/>
</dbReference>
<reference evidence="8" key="2">
    <citation type="submission" date="2020-09" db="EMBL/GenBank/DDBJ databases">
        <authorList>
            <person name="Sun Q."/>
            <person name="Zhou Y."/>
        </authorList>
    </citation>
    <scope>NUCLEOTIDE SEQUENCE</scope>
    <source>
        <strain evidence="8">CGMCC 1.15725</strain>
    </source>
</reference>
<dbReference type="SUPFAM" id="SSF56954">
    <property type="entry name" value="Outer membrane efflux proteins (OEP)"/>
    <property type="match status" value="1"/>
</dbReference>
<dbReference type="AlphaFoldDB" id="A0A8J3E4D3"/>
<comment type="subcellular location">
    <subcellularLocation>
        <location evidence="1">Cell outer membrane</location>
    </subcellularLocation>
</comment>
<dbReference type="GO" id="GO:0015288">
    <property type="term" value="F:porin activity"/>
    <property type="evidence" value="ECO:0007669"/>
    <property type="project" value="TreeGrafter"/>
</dbReference>
<sequence>MPTTPNRRVPHLRHVGAVSIVALGVAAGLQPGHAAAQTLQDALVQAYQSNPQLLAERANLRATDEGVPQALANWRPTVQLSASQGYTHVDSTSPEAVTNVLGQPTGKTADVSGSSNSHPQTYGVSITQPLYRGGRTVAQTAEALNLVQAERARLVAEEQTIMLTVATDYMNVVRDQATVDLDINNEQVLKRQLEQTQDQFRVGEVTRTDVAQAEASYAQAIATRQAAEGALQVDRAAFEHDVGIAPGKLVAPTGLPPLPTKREAAVDLASTSNPNVIAAQFAQQASEDNVNVVRGQLLPQVGLTASWQHAKDSTNTAGLRADDAQVVAQVTMPLYEGGAIYSQTRQAKQTVAQRKSQVDDARRVAVQSAASFWEQMLSDRATITSLQAAIRANEISLDGTRQEAAVGQRTVLDILNAEQVLLQSRVNLVSSQHDEIVAELSLASAIGALTAKNLGLPVELYEPDKNFNEVRDKWVGFGSAE</sequence>
<evidence type="ECO:0000256" key="4">
    <source>
        <dbReference type="ARBA" id="ARBA00022452"/>
    </source>
</evidence>